<sequence length="371" mass="38607">MPLDAIDPSFINAPSPAGPPLYTGESLRRDIGGLLAPGAAVGTSRSGVLDARALAITLSGNNVLATAGPAAVASSTGAYLTGLATSATVDPLVAADANNPRRDRVILQVWDPSNPQNDGTSGGTNRKGVVRILTGDPDPLATTGGGVKPEPGLALTLAFIDVPKAGSGSPVVTDQRPITAAAGAPIPVNSLAEARALPKVRGLQRLRMDLPGFPTQVYNGTVWTHVGPWKRTTFTVNSTNIPTSASDGTGSRAVATMSMNAEAYDRRMKVFVQTSVNSGAIASGISRWDVCASLMQSQASNAQTRSPLCWTAPGNYLMSSYIETEEIIVPANSLPIPRFWVDKVTGNVFTGVSVDPKITKFWVEECPADEA</sequence>
<accession>A0A1H4I4I5</accession>
<reference evidence="1 8" key="1">
    <citation type="submission" date="2016-10" db="EMBL/GenBank/DDBJ databases">
        <authorList>
            <person name="de Groot N.N."/>
        </authorList>
    </citation>
    <scope>NUCLEOTIDE SEQUENCE [LARGE SCALE GENOMIC DNA]</scope>
    <source>
        <strain evidence="1 8">DSM 10495</strain>
    </source>
</reference>
<gene>
    <name evidence="1" type="ORF">SAMN04489745_0007</name>
    <name evidence="2" type="ORF">SAMN04489745_0138</name>
    <name evidence="3" type="ORF">SAMN04489745_3158</name>
    <name evidence="4" type="ORF">SAMN04489745_3178</name>
    <name evidence="5" type="ORF">SAMN04489745_3520</name>
    <name evidence="6" type="ORF">SAMN04489745_3573</name>
    <name evidence="7" type="ORF">SAMN04489745_3652</name>
</gene>
<dbReference type="AlphaFoldDB" id="A0A1H4I4I5"/>
<evidence type="ECO:0000313" key="1">
    <source>
        <dbReference type="EMBL" id="SEB28825.1"/>
    </source>
</evidence>
<dbReference type="EMBL" id="FNSN01000003">
    <property type="protein sequence ID" value="SEB44835.1"/>
    <property type="molecule type" value="Genomic_DNA"/>
</dbReference>
<dbReference type="EMBL" id="FNSN01000001">
    <property type="protein sequence ID" value="SEB28825.1"/>
    <property type="molecule type" value="Genomic_DNA"/>
</dbReference>
<organism evidence="1 8">
    <name type="scientific">Arthrobacter woluwensis</name>
    <dbReference type="NCBI Taxonomy" id="156980"/>
    <lineage>
        <taxon>Bacteria</taxon>
        <taxon>Bacillati</taxon>
        <taxon>Actinomycetota</taxon>
        <taxon>Actinomycetes</taxon>
        <taxon>Micrococcales</taxon>
        <taxon>Micrococcaceae</taxon>
        <taxon>Arthrobacter</taxon>
    </lineage>
</organism>
<evidence type="ECO:0000313" key="3">
    <source>
        <dbReference type="EMBL" id="SEC55233.1"/>
    </source>
</evidence>
<evidence type="ECO:0000313" key="6">
    <source>
        <dbReference type="EMBL" id="SEC96609.1"/>
    </source>
</evidence>
<name>A0A1H4I4I5_9MICC</name>
<evidence type="ECO:0000313" key="2">
    <source>
        <dbReference type="EMBL" id="SEB44835.1"/>
    </source>
</evidence>
<evidence type="ECO:0000313" key="4">
    <source>
        <dbReference type="EMBL" id="SEC79591.1"/>
    </source>
</evidence>
<dbReference type="RefSeq" id="WP_066217497.1">
    <property type="nucleotide sequence ID" value="NZ_FNSN01000001.1"/>
</dbReference>
<dbReference type="EMBL" id="FNSN01000006">
    <property type="protein sequence ID" value="SEC96609.1"/>
    <property type="molecule type" value="Genomic_DNA"/>
</dbReference>
<evidence type="ECO:0000313" key="8">
    <source>
        <dbReference type="Proteomes" id="UP000182652"/>
    </source>
</evidence>
<dbReference type="EMBL" id="FNSN01000003">
    <property type="protein sequence ID" value="SEC55233.1"/>
    <property type="molecule type" value="Genomic_DNA"/>
</dbReference>
<evidence type="ECO:0000313" key="5">
    <source>
        <dbReference type="EMBL" id="SEC94050.1"/>
    </source>
</evidence>
<dbReference type="EMBL" id="FNSN01000005">
    <property type="protein sequence ID" value="SEC94050.1"/>
    <property type="molecule type" value="Genomic_DNA"/>
</dbReference>
<dbReference type="EMBL" id="FNSN01000009">
    <property type="protein sequence ID" value="SED00060.1"/>
    <property type="molecule type" value="Genomic_DNA"/>
</dbReference>
<keyword evidence="8" id="KW-1185">Reference proteome</keyword>
<dbReference type="EMBL" id="FNSN01000004">
    <property type="protein sequence ID" value="SEC79591.1"/>
    <property type="molecule type" value="Genomic_DNA"/>
</dbReference>
<evidence type="ECO:0000313" key="7">
    <source>
        <dbReference type="EMBL" id="SED00060.1"/>
    </source>
</evidence>
<evidence type="ECO:0008006" key="9">
    <source>
        <dbReference type="Google" id="ProtNLM"/>
    </source>
</evidence>
<dbReference type="Proteomes" id="UP000182652">
    <property type="component" value="Unassembled WGS sequence"/>
</dbReference>
<protein>
    <recommendedName>
        <fullName evidence="9">Minor tail protein</fullName>
    </recommendedName>
</protein>
<proteinExistence type="predicted"/>
<dbReference type="STRING" id="156980.SAMN04489745_0007"/>